<evidence type="ECO:0000313" key="2">
    <source>
        <dbReference type="Proteomes" id="UP000637074"/>
    </source>
</evidence>
<comment type="caution">
    <text evidence="1">The sequence shown here is derived from an EMBL/GenBank/DDBJ whole genome shotgun (WGS) entry which is preliminary data.</text>
</comment>
<evidence type="ECO:0000313" key="1">
    <source>
        <dbReference type="EMBL" id="GHH99515.1"/>
    </source>
</evidence>
<organism evidence="1 2">
    <name type="scientific">Neobacillus kokaensis</name>
    <dbReference type="NCBI Taxonomy" id="2759023"/>
    <lineage>
        <taxon>Bacteria</taxon>
        <taxon>Bacillati</taxon>
        <taxon>Bacillota</taxon>
        <taxon>Bacilli</taxon>
        <taxon>Bacillales</taxon>
        <taxon>Bacillaceae</taxon>
        <taxon>Neobacillus</taxon>
    </lineage>
</organism>
<accession>A0ABQ3N3I8</accession>
<dbReference type="Proteomes" id="UP000637074">
    <property type="component" value="Unassembled WGS sequence"/>
</dbReference>
<proteinExistence type="predicted"/>
<gene>
    <name evidence="1" type="ORF">AM1BK_30580</name>
</gene>
<name>A0ABQ3N3I8_9BACI</name>
<dbReference type="RefSeq" id="WP_223282729.1">
    <property type="nucleotide sequence ID" value="NZ_BNDS01000013.1"/>
</dbReference>
<dbReference type="EMBL" id="BNDS01000013">
    <property type="protein sequence ID" value="GHH99515.1"/>
    <property type="molecule type" value="Genomic_DNA"/>
</dbReference>
<sequence length="244" mass="26806">MVRANLNLSVSEILERVKEFAGSECKLGAASSEAELDAQIRAMSKAQLMDTFIDSFEGSISSTEICSFVKAIFDFDLDVVPVLSKELAEQPSEPASKEPLIRKILDSQFNQPGQRPTGAAIRQIINQVTGINLDAISSLEGARISLFSKGKWVVQNNHDLFVVDTGDGDVDVSVYPTKYFTAQTGLTELPAELQYSLSEFGFKHEKQSGNFYYSNPACEAVPDSFKGQTMGAILKVIRDSYRDL</sequence>
<reference evidence="1 2" key="1">
    <citation type="journal article" date="2022" name="Int. J. Syst. Evol. Microbiol.">
        <title>Neobacillus kokaensis sp. nov., isolated from soil.</title>
        <authorList>
            <person name="Yuki K."/>
            <person name="Matsubara H."/>
            <person name="Yamaguchi S."/>
        </authorList>
    </citation>
    <scope>NUCLEOTIDE SEQUENCE [LARGE SCALE GENOMIC DNA]</scope>
    <source>
        <strain evidence="1 2">LOB 377</strain>
    </source>
</reference>
<keyword evidence="2" id="KW-1185">Reference proteome</keyword>
<protein>
    <submittedName>
        <fullName evidence="1">Uncharacterized protein</fullName>
    </submittedName>
</protein>